<dbReference type="InterPro" id="IPR036390">
    <property type="entry name" value="WH_DNA-bd_sf"/>
</dbReference>
<accession>A0A2T0K3S6</accession>
<dbReference type="NCBIfam" id="NF033788">
    <property type="entry name" value="HTH_metalloreg"/>
    <property type="match status" value="1"/>
</dbReference>
<dbReference type="InterPro" id="IPR036388">
    <property type="entry name" value="WH-like_DNA-bd_sf"/>
</dbReference>
<keyword evidence="3" id="KW-1185">Reference proteome</keyword>
<dbReference type="Proteomes" id="UP000239415">
    <property type="component" value="Unassembled WGS sequence"/>
</dbReference>
<organism evidence="2 3">
    <name type="scientific">Actinoplanes italicus</name>
    <dbReference type="NCBI Taxonomy" id="113567"/>
    <lineage>
        <taxon>Bacteria</taxon>
        <taxon>Bacillati</taxon>
        <taxon>Actinomycetota</taxon>
        <taxon>Actinomycetes</taxon>
        <taxon>Micromonosporales</taxon>
        <taxon>Micromonosporaceae</taxon>
        <taxon>Actinoplanes</taxon>
    </lineage>
</organism>
<name>A0A2T0K3S6_9ACTN</name>
<sequence length="115" mass="13461">MARAATTSDTFNAIAEPQRRDILALLRGREWPVTDLARELGMSQPRASKHLRVLREVGLVRVREAGKQRLYGLDARGLRPVHEWVGGFERFWNESFDRLDSYVQDLKQERQEQER</sequence>
<feature type="domain" description="HTH arsR-type" evidence="1">
    <location>
        <begin position="1"/>
        <end position="93"/>
    </location>
</feature>
<gene>
    <name evidence="2" type="ORF">CLV67_116113</name>
</gene>
<dbReference type="SMART" id="SM00418">
    <property type="entry name" value="HTH_ARSR"/>
    <property type="match status" value="1"/>
</dbReference>
<dbReference type="InterPro" id="IPR011991">
    <property type="entry name" value="ArsR-like_HTH"/>
</dbReference>
<dbReference type="Pfam" id="PF01022">
    <property type="entry name" value="HTH_5"/>
    <property type="match status" value="1"/>
</dbReference>
<dbReference type="PANTHER" id="PTHR38600:SF2">
    <property type="entry name" value="SLL0088 PROTEIN"/>
    <property type="match status" value="1"/>
</dbReference>
<protein>
    <submittedName>
        <fullName evidence="2">ArsR family transcriptional regulator</fullName>
    </submittedName>
</protein>
<comment type="caution">
    <text evidence="2">The sequence shown here is derived from an EMBL/GenBank/DDBJ whole genome shotgun (WGS) entry which is preliminary data.</text>
</comment>
<dbReference type="GO" id="GO:0003700">
    <property type="term" value="F:DNA-binding transcription factor activity"/>
    <property type="evidence" value="ECO:0007669"/>
    <property type="project" value="InterPro"/>
</dbReference>
<dbReference type="Gene3D" id="1.10.10.10">
    <property type="entry name" value="Winged helix-like DNA-binding domain superfamily/Winged helix DNA-binding domain"/>
    <property type="match status" value="1"/>
</dbReference>
<evidence type="ECO:0000313" key="2">
    <source>
        <dbReference type="EMBL" id="PRX17337.1"/>
    </source>
</evidence>
<reference evidence="2 3" key="1">
    <citation type="submission" date="2018-03" db="EMBL/GenBank/DDBJ databases">
        <title>Genomic Encyclopedia of Archaeal and Bacterial Type Strains, Phase II (KMG-II): from individual species to whole genera.</title>
        <authorList>
            <person name="Goeker M."/>
        </authorList>
    </citation>
    <scope>NUCLEOTIDE SEQUENCE [LARGE SCALE GENOMIC DNA]</scope>
    <source>
        <strain evidence="2 3">DSM 43146</strain>
    </source>
</reference>
<dbReference type="AlphaFoldDB" id="A0A2T0K3S6"/>
<dbReference type="InterPro" id="IPR001845">
    <property type="entry name" value="HTH_ArsR_DNA-bd_dom"/>
</dbReference>
<dbReference type="CDD" id="cd00090">
    <property type="entry name" value="HTH_ARSR"/>
    <property type="match status" value="1"/>
</dbReference>
<evidence type="ECO:0000313" key="3">
    <source>
        <dbReference type="Proteomes" id="UP000239415"/>
    </source>
</evidence>
<dbReference type="EMBL" id="PVMZ01000016">
    <property type="protein sequence ID" value="PRX17337.1"/>
    <property type="molecule type" value="Genomic_DNA"/>
</dbReference>
<dbReference type="OrthoDB" id="9806976at2"/>
<dbReference type="PROSITE" id="PS50987">
    <property type="entry name" value="HTH_ARSR_2"/>
    <property type="match status" value="1"/>
</dbReference>
<dbReference type="PANTHER" id="PTHR38600">
    <property type="entry name" value="TRANSCRIPTIONAL REGULATORY PROTEIN"/>
    <property type="match status" value="1"/>
</dbReference>
<proteinExistence type="predicted"/>
<dbReference type="RefSeq" id="WP_106325460.1">
    <property type="nucleotide sequence ID" value="NZ_BOMO01000149.1"/>
</dbReference>
<dbReference type="SUPFAM" id="SSF46785">
    <property type="entry name" value="Winged helix' DNA-binding domain"/>
    <property type="match status" value="1"/>
</dbReference>
<dbReference type="PRINTS" id="PR00778">
    <property type="entry name" value="HTHARSR"/>
</dbReference>
<evidence type="ECO:0000259" key="1">
    <source>
        <dbReference type="PROSITE" id="PS50987"/>
    </source>
</evidence>